<protein>
    <recommendedName>
        <fullName evidence="5">GPI transamidase component PIG-T</fullName>
    </recommendedName>
</protein>
<dbReference type="EMBL" id="JAFCIX010000464">
    <property type="protein sequence ID" value="KAH6589410.1"/>
    <property type="molecule type" value="Genomic_DNA"/>
</dbReference>
<feature type="transmembrane region" description="Helical" evidence="1">
    <location>
        <begin position="510"/>
        <end position="531"/>
    </location>
</feature>
<keyword evidence="1" id="KW-0472">Membrane</keyword>
<dbReference type="PANTHER" id="PTHR12959:SF11">
    <property type="entry name" value="GPI TRANSAMIDASE COMPONENT PIG-T"/>
    <property type="match status" value="1"/>
</dbReference>
<dbReference type="PANTHER" id="PTHR12959">
    <property type="entry name" value="GPI TRANSAMIDASE COMPONENT PIG-T-RELATED"/>
    <property type="match status" value="1"/>
</dbReference>
<evidence type="ECO:0000256" key="1">
    <source>
        <dbReference type="SAM" id="Phobius"/>
    </source>
</evidence>
<evidence type="ECO:0000313" key="3">
    <source>
        <dbReference type="EMBL" id="KAH6589410.1"/>
    </source>
</evidence>
<proteinExistence type="predicted"/>
<accession>A0ABQ8F0M6</accession>
<dbReference type="Proteomes" id="UP001648503">
    <property type="component" value="Unassembled WGS sequence"/>
</dbReference>
<evidence type="ECO:0000313" key="4">
    <source>
        <dbReference type="Proteomes" id="UP001648503"/>
    </source>
</evidence>
<dbReference type="Pfam" id="PF04113">
    <property type="entry name" value="Gpi16"/>
    <property type="match status" value="1"/>
</dbReference>
<keyword evidence="4" id="KW-1185">Reference proteome</keyword>
<sequence>MCRHLALAGMLATAAIGNLHTVVASEMPVFEPYTEHLGLRQLADGKVLAQFAFTTIAELSNTAGQASHYRLLPRSIGEVFRAFDIKELHLSFTQGRWSYDRWGHSEFTAPSGVELWAWFNSTSPDAKWKGLTNALAGLFCSSLNFLDHTVTSEPLLSFLPQGDYGGSSQFDQSKLGMQIRYGSLPREAVCTENLTPWVKLLPCQAKAGIASLLNAYKIFDGNFQSIGVHLQPKCISPDCSTIGYEYKQTFAVMLDPIRNNGHKDWSLETLFGRAISKACPFASSSIVHLDIPELKHNSAVSYPVAQIDESTPTSISKTYHISDQPFEMGVRWKDGTTNYRNPKLSPITTHRYLSGVGQERGGIVIDFINCRETPMSVTYLESIPWIIKLFMHTFKVESNTTSANASDIVRQMYYQPAIDRMRANVLELAMTLPPKSKVTLSVDYDYTFLKYTEHHPDANHGFELGYGVLSLVPEFELIVTGNLNQLVDRRRIYTESLLVRLPTPDFSMPYNVITLTCTLFALFFGSLFNALTREFRPVEMVSSKLSVRQRIVALFRRFIPGKAAIATESKAVVDETESKDVVDKSE</sequence>
<keyword evidence="1" id="KW-1133">Transmembrane helix</keyword>
<evidence type="ECO:0000256" key="2">
    <source>
        <dbReference type="SAM" id="SignalP"/>
    </source>
</evidence>
<name>A0ABQ8F0M6_9FUNG</name>
<keyword evidence="1" id="KW-0812">Transmembrane</keyword>
<comment type="caution">
    <text evidence="3">The sequence shown here is derived from an EMBL/GenBank/DDBJ whole genome shotgun (WGS) entry which is preliminary data.</text>
</comment>
<evidence type="ECO:0008006" key="5">
    <source>
        <dbReference type="Google" id="ProtNLM"/>
    </source>
</evidence>
<feature type="chain" id="PRO_5046817963" description="GPI transamidase component PIG-T" evidence="2">
    <location>
        <begin position="25"/>
        <end position="586"/>
    </location>
</feature>
<gene>
    <name evidence="3" type="ORF">BASA50_010064</name>
</gene>
<feature type="signal peptide" evidence="2">
    <location>
        <begin position="1"/>
        <end position="24"/>
    </location>
</feature>
<organism evidence="3 4">
    <name type="scientific">Batrachochytrium salamandrivorans</name>
    <dbReference type="NCBI Taxonomy" id="1357716"/>
    <lineage>
        <taxon>Eukaryota</taxon>
        <taxon>Fungi</taxon>
        <taxon>Fungi incertae sedis</taxon>
        <taxon>Chytridiomycota</taxon>
        <taxon>Chytridiomycota incertae sedis</taxon>
        <taxon>Chytridiomycetes</taxon>
        <taxon>Rhizophydiales</taxon>
        <taxon>Rhizophydiales incertae sedis</taxon>
        <taxon>Batrachochytrium</taxon>
    </lineage>
</organism>
<keyword evidence="2" id="KW-0732">Signal</keyword>
<dbReference type="InterPro" id="IPR007245">
    <property type="entry name" value="PIG-T"/>
</dbReference>
<reference evidence="3 4" key="1">
    <citation type="submission" date="2021-02" db="EMBL/GenBank/DDBJ databases">
        <title>Variation within the Batrachochytrium salamandrivorans European outbreak.</title>
        <authorList>
            <person name="Kelly M."/>
            <person name="Pasmans F."/>
            <person name="Shea T.P."/>
            <person name="Munoz J.F."/>
            <person name="Carranza S."/>
            <person name="Cuomo C.A."/>
            <person name="Martel A."/>
        </authorList>
    </citation>
    <scope>NUCLEOTIDE SEQUENCE [LARGE SCALE GENOMIC DNA]</scope>
    <source>
        <strain evidence="3 4">AMFP18/2</strain>
    </source>
</reference>